<dbReference type="InterPro" id="IPR052065">
    <property type="entry name" value="Compl_asym_regulator"/>
</dbReference>
<evidence type="ECO:0000313" key="3">
    <source>
        <dbReference type="EMBL" id="VDM49998.1"/>
    </source>
</evidence>
<organism evidence="4 5">
    <name type="scientific">Toxocara canis</name>
    <name type="common">Canine roundworm</name>
    <dbReference type="NCBI Taxonomy" id="6265"/>
    <lineage>
        <taxon>Eukaryota</taxon>
        <taxon>Metazoa</taxon>
        <taxon>Ecdysozoa</taxon>
        <taxon>Nematoda</taxon>
        <taxon>Chromadorea</taxon>
        <taxon>Rhabditida</taxon>
        <taxon>Spirurina</taxon>
        <taxon>Ascaridomorpha</taxon>
        <taxon>Ascaridoidea</taxon>
        <taxon>Toxocaridae</taxon>
        <taxon>Toxocara</taxon>
    </lineage>
</organism>
<dbReference type="Proteomes" id="UP000050794">
    <property type="component" value="Unassembled WGS sequence"/>
</dbReference>
<keyword evidence="1" id="KW-0677">Repeat</keyword>
<dbReference type="Gene3D" id="2.20.100.10">
    <property type="entry name" value="Thrombospondin type-1 (TSP1) repeat"/>
    <property type="match status" value="3"/>
</dbReference>
<keyword evidence="4" id="KW-1185">Reference proteome</keyword>
<dbReference type="PROSITE" id="PS50092">
    <property type="entry name" value="TSP1"/>
    <property type="match status" value="4"/>
</dbReference>
<dbReference type="EMBL" id="UYWY01025813">
    <property type="protein sequence ID" value="VDM49998.1"/>
    <property type="molecule type" value="Genomic_DNA"/>
</dbReference>
<dbReference type="InterPro" id="IPR036383">
    <property type="entry name" value="TSP1_rpt_sf"/>
</dbReference>
<proteinExistence type="predicted"/>
<evidence type="ECO:0000256" key="1">
    <source>
        <dbReference type="ARBA" id="ARBA00022737"/>
    </source>
</evidence>
<dbReference type="InterPro" id="IPR000884">
    <property type="entry name" value="TSP1_rpt"/>
</dbReference>
<evidence type="ECO:0000313" key="5">
    <source>
        <dbReference type="WBParaSite" id="TCNE_0001868101-mRNA-1"/>
    </source>
</evidence>
<accession>A0A183VD57</accession>
<dbReference type="PANTHER" id="PTHR22906">
    <property type="entry name" value="PROPERDIN"/>
    <property type="match status" value="1"/>
</dbReference>
<keyword evidence="2" id="KW-1015">Disulfide bond</keyword>
<name>A0A183VD57_TOXCA</name>
<dbReference type="SUPFAM" id="SSF82895">
    <property type="entry name" value="TSP-1 type 1 repeat"/>
    <property type="match status" value="4"/>
</dbReference>
<gene>
    <name evidence="3" type="ORF">TCNE_LOCUS18677</name>
</gene>
<sequence>MGHRKYESSRVSFRCVKDDRAALPNIEEIIADAGGENDIKSAAKATLIESSRNRQRSREKPFSEERRSVYLQRELPAEVLVVSQSARTKRDSTRSDPFLDATDGCVGNDVEKKPCNAGPCCELSHWSPWTSCSASCGGGRRSRQRQCLPQGGFIEVEPQPQELRSRIEHLPPPSSGYPPHSPYLASSVDSPPTFHQHQLATPIFAGLQPIIPVKQFSRLRRQAYSAEHVSSSRRYGSRVLSEAQCRCTGALSQQEECNTEPCATLRVRQDECIWSSWGAWCGCTGPCNLGTRVRNRYCDSVSMLVGPSRQTPSLPDESCHCPGEAVQTSACIPTNCSPLEANRQPSLSSYATGPNFVTSSQQDRVAGCSWSSWNPWGACVNGIKTRTRSCIGISAAAIRCQCVGPIMDQVSCISSSQLQRGESRGSSYSTGHVSSWKSEAEEIADENRDRDYCNWETWSTWSTCSVTCGSGEKIRKRHCPCRHCNNGGSATEVRICEFPSCEGGRTYRRDPFD</sequence>
<dbReference type="SMART" id="SM00209">
    <property type="entry name" value="TSP1"/>
    <property type="match status" value="4"/>
</dbReference>
<evidence type="ECO:0000256" key="2">
    <source>
        <dbReference type="ARBA" id="ARBA00023157"/>
    </source>
</evidence>
<reference evidence="3 4" key="2">
    <citation type="submission" date="2018-11" db="EMBL/GenBank/DDBJ databases">
        <authorList>
            <consortium name="Pathogen Informatics"/>
        </authorList>
    </citation>
    <scope>NUCLEOTIDE SEQUENCE [LARGE SCALE GENOMIC DNA]</scope>
</reference>
<dbReference type="Pfam" id="PF00090">
    <property type="entry name" value="TSP_1"/>
    <property type="match status" value="2"/>
</dbReference>
<protein>
    <submittedName>
        <fullName evidence="3 5">Uncharacterized protein</fullName>
    </submittedName>
</protein>
<dbReference type="AlphaFoldDB" id="A0A183VD57"/>
<dbReference type="WBParaSite" id="TCNE_0001868101-mRNA-1">
    <property type="protein sequence ID" value="TCNE_0001868101-mRNA-1"/>
    <property type="gene ID" value="TCNE_0001868101"/>
</dbReference>
<reference evidence="5" key="1">
    <citation type="submission" date="2016-06" db="UniProtKB">
        <authorList>
            <consortium name="WormBaseParasite"/>
        </authorList>
    </citation>
    <scope>IDENTIFICATION</scope>
</reference>
<evidence type="ECO:0000313" key="4">
    <source>
        <dbReference type="Proteomes" id="UP000050794"/>
    </source>
</evidence>